<keyword evidence="4" id="KW-1185">Reference proteome</keyword>
<evidence type="ECO:0000313" key="3">
    <source>
        <dbReference type="EMBL" id="UGS33799.1"/>
    </source>
</evidence>
<dbReference type="PANTHER" id="PTHR39428">
    <property type="entry name" value="F420H(2)-DEPENDENT QUINONE REDUCTASE RV1261C"/>
    <property type="match status" value="1"/>
</dbReference>
<evidence type="ECO:0000313" key="4">
    <source>
        <dbReference type="Proteomes" id="UP001162834"/>
    </source>
</evidence>
<dbReference type="AlphaFoldDB" id="A0A9E6XSD9"/>
<comment type="similarity">
    <text evidence="1">Belongs to the F420H(2)-dependent quinone reductase family.</text>
</comment>
<dbReference type="RefSeq" id="WP_259313491.1">
    <property type="nucleotide sequence ID" value="NZ_CP087164.1"/>
</dbReference>
<dbReference type="GO" id="GO:0070967">
    <property type="term" value="F:coenzyme F420 binding"/>
    <property type="evidence" value="ECO:0007669"/>
    <property type="project" value="TreeGrafter"/>
</dbReference>
<dbReference type="InterPro" id="IPR012349">
    <property type="entry name" value="Split_barrel_FMN-bd"/>
</dbReference>
<dbReference type="GO" id="GO:0005886">
    <property type="term" value="C:plasma membrane"/>
    <property type="evidence" value="ECO:0007669"/>
    <property type="project" value="TreeGrafter"/>
</dbReference>
<dbReference type="PANTHER" id="PTHR39428:SF1">
    <property type="entry name" value="F420H(2)-DEPENDENT QUINONE REDUCTASE RV1261C"/>
    <property type="match status" value="1"/>
</dbReference>
<proteinExistence type="inferred from homology"/>
<organism evidence="3 4">
    <name type="scientific">Capillimicrobium parvum</name>
    <dbReference type="NCBI Taxonomy" id="2884022"/>
    <lineage>
        <taxon>Bacteria</taxon>
        <taxon>Bacillati</taxon>
        <taxon>Actinomycetota</taxon>
        <taxon>Thermoleophilia</taxon>
        <taxon>Solirubrobacterales</taxon>
        <taxon>Capillimicrobiaceae</taxon>
        <taxon>Capillimicrobium</taxon>
    </lineage>
</organism>
<dbReference type="Gene3D" id="2.30.110.10">
    <property type="entry name" value="Electron Transport, Fmn-binding Protein, Chain A"/>
    <property type="match status" value="1"/>
</dbReference>
<sequence length="133" mass="14927">MLFGKEHVDRYLATDGEEGHDWQGTMCLLLTTTGAKSGEPRIAPLIYEPYGDAYLVVASKGGAPKPPAWYVNLRENPGVEVQIKGEKFRATARDATPEEKPDMWKVMTKAWPDYDSYQAKTDRQIPVVVLERA</sequence>
<dbReference type="SUPFAM" id="SSF50475">
    <property type="entry name" value="FMN-binding split barrel"/>
    <property type="match status" value="1"/>
</dbReference>
<dbReference type="EMBL" id="CP087164">
    <property type="protein sequence ID" value="UGS33799.1"/>
    <property type="molecule type" value="Genomic_DNA"/>
</dbReference>
<evidence type="ECO:0000256" key="1">
    <source>
        <dbReference type="ARBA" id="ARBA00008710"/>
    </source>
</evidence>
<protein>
    <submittedName>
        <fullName evidence="3">Deazaflavin-dependent nitroreductase</fullName>
        <ecNumber evidence="3">1.-.-.-</ecNumber>
    </submittedName>
</protein>
<dbReference type="KEGG" id="sbae:DSM104329_00164"/>
<dbReference type="GO" id="GO:0016491">
    <property type="term" value="F:oxidoreductase activity"/>
    <property type="evidence" value="ECO:0007669"/>
    <property type="project" value="UniProtKB-KW"/>
</dbReference>
<keyword evidence="3" id="KW-0560">Oxidoreductase</keyword>
<comment type="catalytic activity">
    <reaction evidence="2">
        <text>oxidized coenzyme F420-(gamma-L-Glu)(n) + a quinol + H(+) = reduced coenzyme F420-(gamma-L-Glu)(n) + a quinone</text>
        <dbReference type="Rhea" id="RHEA:39663"/>
        <dbReference type="Rhea" id="RHEA-COMP:12939"/>
        <dbReference type="Rhea" id="RHEA-COMP:14378"/>
        <dbReference type="ChEBI" id="CHEBI:15378"/>
        <dbReference type="ChEBI" id="CHEBI:24646"/>
        <dbReference type="ChEBI" id="CHEBI:132124"/>
        <dbReference type="ChEBI" id="CHEBI:133980"/>
        <dbReference type="ChEBI" id="CHEBI:139511"/>
    </reaction>
</comment>
<dbReference type="InterPro" id="IPR004378">
    <property type="entry name" value="F420H2_quin_Rdtase"/>
</dbReference>
<name>A0A9E6XSD9_9ACTN</name>
<dbReference type="Proteomes" id="UP001162834">
    <property type="component" value="Chromosome"/>
</dbReference>
<evidence type="ECO:0000256" key="2">
    <source>
        <dbReference type="ARBA" id="ARBA00049106"/>
    </source>
</evidence>
<reference evidence="3" key="1">
    <citation type="journal article" date="2022" name="Int. J. Syst. Evol. Microbiol.">
        <title>Pseudomonas aegrilactucae sp. nov. and Pseudomonas morbosilactucae sp. nov., pathogens causing bacterial rot of lettuce in Japan.</title>
        <authorList>
            <person name="Sawada H."/>
            <person name="Fujikawa T."/>
            <person name="Satou M."/>
        </authorList>
    </citation>
    <scope>NUCLEOTIDE SEQUENCE</scope>
    <source>
        <strain evidence="3">0166_1</strain>
    </source>
</reference>
<gene>
    <name evidence="3" type="primary">ddn_1</name>
    <name evidence="3" type="ORF">DSM104329_00164</name>
</gene>
<dbReference type="Pfam" id="PF04075">
    <property type="entry name" value="F420H2_quin_red"/>
    <property type="match status" value="1"/>
</dbReference>
<dbReference type="NCBIfam" id="TIGR00026">
    <property type="entry name" value="hi_GC_TIGR00026"/>
    <property type="match status" value="1"/>
</dbReference>
<dbReference type="EC" id="1.-.-.-" evidence="3"/>
<accession>A0A9E6XSD9</accession>